<reference evidence="2 3" key="2">
    <citation type="journal article" date="2011" name="PLoS Genet.">
        <title>Parallel evolution of a type IV secretion system in radiating lineages of the host-restricted bacterial pathogen Bartonella.</title>
        <authorList>
            <person name="Engel P."/>
            <person name="Salzburger W."/>
            <person name="Liesch M."/>
            <person name="Chang C.C."/>
            <person name="Maruyama S."/>
            <person name="Lanz C."/>
            <person name="Calteau A."/>
            <person name="Lajus A."/>
            <person name="Medigue C."/>
            <person name="Schuster S.C."/>
            <person name="Dehio C."/>
        </authorList>
    </citation>
    <scope>NUCLEOTIDE SEQUENCE [LARGE SCALE GENOMIC DNA]</scope>
    <source>
        <strain evidence="3">CIP 104772 / 73</strain>
    </source>
</reference>
<organism evidence="2 3">
    <name type="scientific">Bartonella clarridgeiae (strain CCUG 45776 / CIP 104772 / 73)</name>
    <dbReference type="NCBI Taxonomy" id="696125"/>
    <lineage>
        <taxon>Bacteria</taxon>
        <taxon>Pseudomonadati</taxon>
        <taxon>Pseudomonadota</taxon>
        <taxon>Alphaproteobacteria</taxon>
        <taxon>Hyphomicrobiales</taxon>
        <taxon>Bartonellaceae</taxon>
        <taxon>Bartonella</taxon>
    </lineage>
</organism>
<dbReference type="KEGG" id="bcd:BARCL_0031"/>
<reference evidence="3" key="1">
    <citation type="submission" date="2009-11" db="EMBL/GenBank/DDBJ databases">
        <title>Genome sequencing of Bartonella species and comparative genomics.</title>
        <authorList>
            <person name="Engel P."/>
            <person name="Salzburger W."/>
            <person name="Marius L."/>
            <person name="Chao-Chin C."/>
            <person name="Soichi M."/>
            <person name="Christa L."/>
            <person name="Alexandra C."/>
            <person name="Aurelie L."/>
            <person name="Claudine M."/>
            <person name="Stephan S.C."/>
            <person name="Christoph D."/>
        </authorList>
    </citation>
    <scope>NUCLEOTIDE SEQUENCE [LARGE SCALE GENOMIC DNA]</scope>
    <source>
        <strain evidence="3">CIP 104772 / 73</strain>
    </source>
</reference>
<keyword evidence="3" id="KW-1185">Reference proteome</keyword>
<keyword evidence="1" id="KW-1133">Transmembrane helix</keyword>
<dbReference type="eggNOG" id="COG1762">
    <property type="taxonomic scope" value="Bacteria"/>
</dbReference>
<sequence>MRRMQSPLKTNSKKILQILAEKTAKLINLDKQLVFNVILQCEKLVTSVRNGIAISHRKFSNIEHIIGVVLTLKILLILKLLMTNLLILCFFF</sequence>
<protein>
    <submittedName>
        <fullName evidence="2">Uncharacterized protein</fullName>
    </submittedName>
</protein>
<dbReference type="Proteomes" id="UP000009101">
    <property type="component" value="Chromosome"/>
</dbReference>
<feature type="transmembrane region" description="Helical" evidence="1">
    <location>
        <begin position="65"/>
        <end position="87"/>
    </location>
</feature>
<dbReference type="STRING" id="696125.BARCL_0031"/>
<dbReference type="EMBL" id="FN645454">
    <property type="protein sequence ID" value="CBI75712.1"/>
    <property type="molecule type" value="Genomic_DNA"/>
</dbReference>
<dbReference type="AlphaFoldDB" id="E6YFS4"/>
<dbReference type="HOGENOM" id="CLU_2407318_0_0_5"/>
<accession>E6YFS4</accession>
<proteinExistence type="predicted"/>
<gene>
    <name evidence="2" type="ordered locus">BARCL_0031</name>
</gene>
<evidence type="ECO:0000313" key="3">
    <source>
        <dbReference type="Proteomes" id="UP000009101"/>
    </source>
</evidence>
<keyword evidence="1" id="KW-0812">Transmembrane</keyword>
<name>E6YFS4_BARC7</name>
<evidence type="ECO:0000256" key="1">
    <source>
        <dbReference type="SAM" id="Phobius"/>
    </source>
</evidence>
<evidence type="ECO:0000313" key="2">
    <source>
        <dbReference type="EMBL" id="CBI75712.1"/>
    </source>
</evidence>
<keyword evidence="1" id="KW-0472">Membrane</keyword>